<dbReference type="GO" id="GO:0005737">
    <property type="term" value="C:cytoplasm"/>
    <property type="evidence" value="ECO:0007669"/>
    <property type="project" value="UniProtKB-SubCell"/>
</dbReference>
<keyword evidence="5" id="KW-0949">S-adenosyl-L-methionine</keyword>
<dbReference type="InterPro" id="IPR041532">
    <property type="entry name" value="RlmI-like_PUA"/>
</dbReference>
<proteinExistence type="inferred from homology"/>
<comment type="caution">
    <text evidence="9">The sequence shown here is derived from an EMBL/GenBank/DDBJ whole genome shotgun (WGS) entry which is preliminary data.</text>
</comment>
<evidence type="ECO:0000259" key="7">
    <source>
        <dbReference type="Pfam" id="PF10672"/>
    </source>
</evidence>
<evidence type="ECO:0000313" key="10">
    <source>
        <dbReference type="Proteomes" id="UP000316008"/>
    </source>
</evidence>
<dbReference type="InterPro" id="IPR036974">
    <property type="entry name" value="PUA_sf"/>
</dbReference>
<evidence type="ECO:0000259" key="8">
    <source>
        <dbReference type="Pfam" id="PF17785"/>
    </source>
</evidence>
<evidence type="ECO:0000256" key="5">
    <source>
        <dbReference type="ARBA" id="ARBA00022691"/>
    </source>
</evidence>
<evidence type="ECO:0000256" key="4">
    <source>
        <dbReference type="ARBA" id="ARBA00022679"/>
    </source>
</evidence>
<dbReference type="Pfam" id="PF10672">
    <property type="entry name" value="Methyltrans_SAM"/>
    <property type="match status" value="1"/>
</dbReference>
<dbReference type="InterPro" id="IPR029063">
    <property type="entry name" value="SAM-dependent_MTases_sf"/>
</dbReference>
<keyword evidence="2" id="KW-0963">Cytoplasm</keyword>
<feature type="domain" description="RlmI-like PUA" evidence="8">
    <location>
        <begin position="5"/>
        <end position="67"/>
    </location>
</feature>
<keyword evidence="10" id="KW-1185">Reference proteome</keyword>
<dbReference type="SUPFAM" id="SSF88697">
    <property type="entry name" value="PUA domain-like"/>
    <property type="match status" value="1"/>
</dbReference>
<evidence type="ECO:0000256" key="1">
    <source>
        <dbReference type="ARBA" id="ARBA00004496"/>
    </source>
</evidence>
<sequence>MYSSVQLLPHKTQSMERRHPWIFSGALKEMPKTIEDGEVVIVLDSRNNEIAKGHFQHGSIAVRILTFNQELIDQQFFNNRISNAVDLRKKLHLFREDNSICRLVHGEGDELPGLVIDYYGGVAVIQCHSLGMYLQIDLIKNALIHALGSDLKAIYNKSKETLPGRIPVEDGYLYGTCETPHIALENGVKYQLDWITGQKTGFFIDQRENRALLAKYAEGAKILNTFCYSGGFSLAALKQGAKEVHSLDSSKKAIELTDANIELNGFKNHRSIVADAMNFIRETGEEYDIIILDPPAFAKHRDKRHQAVQGYKRLNAMAIQHIRPGGLLMTYSCSQVVDKQLFTNTIIAAAIESGRTVKILEQLHQPADHPINAFHPEGEYLKGLLLQII</sequence>
<dbReference type="Proteomes" id="UP000316008">
    <property type="component" value="Unassembled WGS sequence"/>
</dbReference>
<comment type="similarity">
    <text evidence="6">Belongs to the methyltransferase superfamily. RlmI family.</text>
</comment>
<evidence type="ECO:0000256" key="2">
    <source>
        <dbReference type="ARBA" id="ARBA00022490"/>
    </source>
</evidence>
<dbReference type="EMBL" id="VLPL01000001">
    <property type="protein sequence ID" value="TSJ47846.1"/>
    <property type="molecule type" value="Genomic_DNA"/>
</dbReference>
<keyword evidence="4 9" id="KW-0808">Transferase</keyword>
<gene>
    <name evidence="9" type="ORF">FO442_01590</name>
</gene>
<organism evidence="9 10">
    <name type="scientific">Fluviicola chungangensis</name>
    <dbReference type="NCBI Taxonomy" id="2597671"/>
    <lineage>
        <taxon>Bacteria</taxon>
        <taxon>Pseudomonadati</taxon>
        <taxon>Bacteroidota</taxon>
        <taxon>Flavobacteriia</taxon>
        <taxon>Flavobacteriales</taxon>
        <taxon>Crocinitomicaceae</taxon>
        <taxon>Fluviicola</taxon>
    </lineage>
</organism>
<protein>
    <submittedName>
        <fullName evidence="9">Class I SAM-dependent rRNA methyltransferase</fullName>
    </submittedName>
</protein>
<dbReference type="CDD" id="cd11572">
    <property type="entry name" value="RlmI_M_like"/>
    <property type="match status" value="1"/>
</dbReference>
<dbReference type="PANTHER" id="PTHR42873:SF1">
    <property type="entry name" value="S-ADENOSYLMETHIONINE-DEPENDENT METHYLTRANSFERASE DOMAIN-CONTAINING PROTEIN"/>
    <property type="match status" value="1"/>
</dbReference>
<dbReference type="OrthoDB" id="9805492at2"/>
<reference evidence="9 10" key="1">
    <citation type="submission" date="2019-07" db="EMBL/GenBank/DDBJ databases">
        <authorList>
            <person name="Huq M.A."/>
        </authorList>
    </citation>
    <scope>NUCLEOTIDE SEQUENCE [LARGE SCALE GENOMIC DNA]</scope>
    <source>
        <strain evidence="9 10">MAH-3</strain>
    </source>
</reference>
<dbReference type="PANTHER" id="PTHR42873">
    <property type="entry name" value="RIBOSOMAL RNA LARGE SUBUNIT METHYLTRANSFERASE"/>
    <property type="match status" value="1"/>
</dbReference>
<evidence type="ECO:0000256" key="3">
    <source>
        <dbReference type="ARBA" id="ARBA00022603"/>
    </source>
</evidence>
<dbReference type="Gene3D" id="3.30.750.80">
    <property type="entry name" value="RNA methyltransferase domain (HRMD) like"/>
    <property type="match status" value="1"/>
</dbReference>
<dbReference type="PROSITE" id="PS50890">
    <property type="entry name" value="PUA"/>
    <property type="match status" value="1"/>
</dbReference>
<dbReference type="GO" id="GO:0032259">
    <property type="term" value="P:methylation"/>
    <property type="evidence" value="ECO:0007669"/>
    <property type="project" value="UniProtKB-KW"/>
</dbReference>
<feature type="domain" description="S-adenosylmethionine-dependent methyltransferase" evidence="7">
    <location>
        <begin position="183"/>
        <end position="370"/>
    </location>
</feature>
<dbReference type="GO" id="GO:0003723">
    <property type="term" value="F:RNA binding"/>
    <property type="evidence" value="ECO:0007669"/>
    <property type="project" value="InterPro"/>
</dbReference>
<comment type="subcellular location">
    <subcellularLocation>
        <location evidence="1">Cytoplasm</location>
    </subcellularLocation>
</comment>
<dbReference type="InterPro" id="IPR019614">
    <property type="entry name" value="SAM-dep_methyl-trfase"/>
</dbReference>
<dbReference type="GO" id="GO:0008168">
    <property type="term" value="F:methyltransferase activity"/>
    <property type="evidence" value="ECO:0007669"/>
    <property type="project" value="UniProtKB-KW"/>
</dbReference>
<dbReference type="RefSeq" id="WP_144331381.1">
    <property type="nucleotide sequence ID" value="NZ_VLPL01000001.1"/>
</dbReference>
<keyword evidence="3 9" id="KW-0489">Methyltransferase</keyword>
<dbReference type="CDD" id="cd21153">
    <property type="entry name" value="PUA_RlmI"/>
    <property type="match status" value="1"/>
</dbReference>
<dbReference type="InterPro" id="IPR015947">
    <property type="entry name" value="PUA-like_sf"/>
</dbReference>
<dbReference type="SUPFAM" id="SSF53335">
    <property type="entry name" value="S-adenosyl-L-methionine-dependent methyltransferases"/>
    <property type="match status" value="1"/>
</dbReference>
<dbReference type="Gene3D" id="3.40.50.150">
    <property type="entry name" value="Vaccinia Virus protein VP39"/>
    <property type="match status" value="1"/>
</dbReference>
<name>A0A556N6N4_9FLAO</name>
<evidence type="ECO:0000256" key="6">
    <source>
        <dbReference type="ARBA" id="ARBA00038091"/>
    </source>
</evidence>
<dbReference type="Pfam" id="PF17785">
    <property type="entry name" value="PUA_3"/>
    <property type="match status" value="1"/>
</dbReference>
<dbReference type="Gene3D" id="2.30.130.10">
    <property type="entry name" value="PUA domain"/>
    <property type="match status" value="1"/>
</dbReference>
<evidence type="ECO:0000313" key="9">
    <source>
        <dbReference type="EMBL" id="TSJ47846.1"/>
    </source>
</evidence>
<accession>A0A556N6N4</accession>
<dbReference type="AlphaFoldDB" id="A0A556N6N4"/>
<dbReference type="CDD" id="cd02440">
    <property type="entry name" value="AdoMet_MTases"/>
    <property type="match status" value="1"/>
</dbReference>